<accession>A0ABW3HHK9</accession>
<dbReference type="RefSeq" id="WP_379068232.1">
    <property type="nucleotide sequence ID" value="NZ_JBHTIT010000001.1"/>
</dbReference>
<organism evidence="2 3">
    <name type="scientific">Paraperlucidibaca wandonensis</name>
    <dbReference type="NCBI Taxonomy" id="1268273"/>
    <lineage>
        <taxon>Bacteria</taxon>
        <taxon>Pseudomonadati</taxon>
        <taxon>Pseudomonadota</taxon>
        <taxon>Gammaproteobacteria</taxon>
        <taxon>Moraxellales</taxon>
        <taxon>Moraxellaceae</taxon>
        <taxon>Paraperlucidibaca</taxon>
    </lineage>
</organism>
<sequence length="454" mass="48894">MCLLMLGCGSESTENAIAFAKNNASIEQITRCSPLSEIPINQHMVTSWRTAPTDALITHPITALTVRQFFAPHRQGEFIRLRLSNRYSSLPVTFENIHIAREVTAGQADLQPSTECRLTVSGQSRITIPAGETVVTDVIAYPVRSFERVGISFYAPTLTPQVTRHLTANEILYLSTPGDHSSESSGASFLAVPDSYTSNFIAIEALEVLAPNQVSTIVTVGDSITDGSESTTHLLTGSPSRMTSTDQRYPNHLQRRINAAGMPFTVANAGIGGNELLSEGWLPQFGQSLLKRFDYDVLAVAGASHVLVMIGTNDFGNPKIGPPPTPDDVIEGFRRIIDRAHAAGLKIILGTIPPAEGAVVDGLPVIGDLPIKSGVMHGTSQARQSRDAVNAWLRQQTLSDGLVDFDSCLADPQNPRYLAAEYNGGDNLHPNPAGYMAMAECIDLKLFNATNTKS</sequence>
<dbReference type="PANTHER" id="PTHR43784:SF2">
    <property type="entry name" value="GDSL-LIKE LIPASE_ACYLHYDROLASE, PUTATIVE (AFU_ORTHOLOGUE AFUA_2G00820)-RELATED"/>
    <property type="match status" value="1"/>
</dbReference>
<gene>
    <name evidence="2" type="ORF">ACFQ0F_01310</name>
</gene>
<name>A0ABW3HHK9_9GAMM</name>
<dbReference type="InterPro" id="IPR013830">
    <property type="entry name" value="SGNH_hydro"/>
</dbReference>
<reference evidence="3" key="1">
    <citation type="journal article" date="2019" name="Int. J. Syst. Evol. Microbiol.">
        <title>The Global Catalogue of Microorganisms (GCM) 10K type strain sequencing project: providing services to taxonomists for standard genome sequencing and annotation.</title>
        <authorList>
            <consortium name="The Broad Institute Genomics Platform"/>
            <consortium name="The Broad Institute Genome Sequencing Center for Infectious Disease"/>
            <person name="Wu L."/>
            <person name="Ma J."/>
        </authorList>
    </citation>
    <scope>NUCLEOTIDE SEQUENCE [LARGE SCALE GENOMIC DNA]</scope>
    <source>
        <strain evidence="3">CCUG 63419</strain>
    </source>
</reference>
<dbReference type="PANTHER" id="PTHR43784">
    <property type="entry name" value="GDSL-LIKE LIPASE/ACYLHYDROLASE, PUTATIVE (AFU_ORTHOLOGUE AFUA_2G00820)-RELATED"/>
    <property type="match status" value="1"/>
</dbReference>
<evidence type="ECO:0000313" key="2">
    <source>
        <dbReference type="EMBL" id="MFD0949044.1"/>
    </source>
</evidence>
<keyword evidence="3" id="KW-1185">Reference proteome</keyword>
<dbReference type="EMBL" id="JBHTIT010000001">
    <property type="protein sequence ID" value="MFD0949044.1"/>
    <property type="molecule type" value="Genomic_DNA"/>
</dbReference>
<dbReference type="Proteomes" id="UP001597044">
    <property type="component" value="Unassembled WGS sequence"/>
</dbReference>
<proteinExistence type="predicted"/>
<dbReference type="InterPro" id="IPR036514">
    <property type="entry name" value="SGNH_hydro_sf"/>
</dbReference>
<dbReference type="Gene3D" id="3.40.50.1110">
    <property type="entry name" value="SGNH hydrolase"/>
    <property type="match status" value="1"/>
</dbReference>
<dbReference type="SUPFAM" id="SSF52266">
    <property type="entry name" value="SGNH hydrolase"/>
    <property type="match status" value="1"/>
</dbReference>
<evidence type="ECO:0000259" key="1">
    <source>
        <dbReference type="Pfam" id="PF13472"/>
    </source>
</evidence>
<protein>
    <submittedName>
        <fullName evidence="2">GDSL-type esterase/lipase family protein</fullName>
    </submittedName>
</protein>
<evidence type="ECO:0000313" key="3">
    <source>
        <dbReference type="Proteomes" id="UP001597044"/>
    </source>
</evidence>
<feature type="domain" description="SGNH hydrolase-type esterase" evidence="1">
    <location>
        <begin position="220"/>
        <end position="436"/>
    </location>
</feature>
<dbReference type="Pfam" id="PF13472">
    <property type="entry name" value="Lipase_GDSL_2"/>
    <property type="match status" value="1"/>
</dbReference>
<comment type="caution">
    <text evidence="2">The sequence shown here is derived from an EMBL/GenBank/DDBJ whole genome shotgun (WGS) entry which is preliminary data.</text>
</comment>
<dbReference type="InterPro" id="IPR053140">
    <property type="entry name" value="GDSL_Rv0518-like"/>
</dbReference>